<feature type="chain" id="PRO_5001729069" evidence="1">
    <location>
        <begin position="24"/>
        <end position="712"/>
    </location>
</feature>
<proteinExistence type="predicted"/>
<keyword evidence="1" id="KW-0732">Signal</keyword>
<keyword evidence="3" id="KW-1185">Reference proteome</keyword>
<gene>
    <name evidence="2" type="primary">Contig11408.g12197</name>
    <name evidence="2" type="ORF">STYLEM_3652</name>
</gene>
<feature type="signal peptide" evidence="1">
    <location>
        <begin position="1"/>
        <end position="23"/>
    </location>
</feature>
<evidence type="ECO:0000313" key="3">
    <source>
        <dbReference type="Proteomes" id="UP000039865"/>
    </source>
</evidence>
<accession>A0A077ZXN3</accession>
<protein>
    <submittedName>
        <fullName evidence="2">Uncharacterized protein</fullName>
    </submittedName>
</protein>
<dbReference type="InParanoid" id="A0A077ZXN3"/>
<name>A0A077ZXN3_STYLE</name>
<sequence>MKQKFYMVLLITIVAILSPTQQADPLDVFGMVTNKAGDVASVFQDSSLTALKGISRSIGFLGPVAGIFMDLFFPQPTNQDVIDILSAKIDASTKQIITQMSNGFMATQAQIDQVSQSIIASIYAINLAASQRQISSEISILTNLNYKVQNLQSYPGWSYEEAPCGLGMSLCNNAFATISFAMKDLLSSVESYALSNNLDFGTEISTKGGFIINLLELSIPSLAKVNSLYSVRQDLTLFDTNLISTHQLVTNSKFLQQNFDLAVSTYSQYMLRAEGSTKFFSTTIMSPSIDYLFQSAVIPDPALIKGLSVYPSGSLLSTRLVGTQGYWTTTLNCQTLNGYTCPIGKFMKALGNSFYSQIDCCHIQGANRNAYKDKYQVTQQMTAQSNISCSKSGYYVVATSVKQQNSGSVSSQDYFNNLTCALPDYQIYHEQCTLIQDTSNQVYIALLGKLRSVTSAQLQSLFTSNPTIIQTDTLRLPVGEALQNPRLIMDNSRSLYFVSNGYKQFIVDYKFVKQCQLNVSNISYYDSSADAIPYGIDLEPFYDVSQTVKRITSPPATIGMFTVTKSGFYPNLVGQAGLTKFQSGLNFQQYGAITSIMVADTPNDIYFMKIKYGFQQFDYGVYGSPWTWQLATYNINDCINRVDLITSATNIKGFDIYSLKNVDFTFVGSSSGTLNTLLPPQPGGCVCGFDGYTNSLNKLVSLSVQWCAYVGL</sequence>
<dbReference type="EMBL" id="CCKQ01003541">
    <property type="protein sequence ID" value="CDW74670.1"/>
    <property type="molecule type" value="Genomic_DNA"/>
</dbReference>
<organism evidence="2 3">
    <name type="scientific">Stylonychia lemnae</name>
    <name type="common">Ciliate</name>
    <dbReference type="NCBI Taxonomy" id="5949"/>
    <lineage>
        <taxon>Eukaryota</taxon>
        <taxon>Sar</taxon>
        <taxon>Alveolata</taxon>
        <taxon>Ciliophora</taxon>
        <taxon>Intramacronucleata</taxon>
        <taxon>Spirotrichea</taxon>
        <taxon>Stichotrichia</taxon>
        <taxon>Sporadotrichida</taxon>
        <taxon>Oxytrichidae</taxon>
        <taxon>Stylonychinae</taxon>
        <taxon>Stylonychia</taxon>
    </lineage>
</organism>
<evidence type="ECO:0000313" key="2">
    <source>
        <dbReference type="EMBL" id="CDW74670.1"/>
    </source>
</evidence>
<dbReference type="Proteomes" id="UP000039865">
    <property type="component" value="Unassembled WGS sequence"/>
</dbReference>
<dbReference type="AlphaFoldDB" id="A0A077ZXN3"/>
<reference evidence="2 3" key="1">
    <citation type="submission" date="2014-06" db="EMBL/GenBank/DDBJ databases">
        <authorList>
            <person name="Swart Estienne"/>
        </authorList>
    </citation>
    <scope>NUCLEOTIDE SEQUENCE [LARGE SCALE GENOMIC DNA]</scope>
    <source>
        <strain evidence="2 3">130c</strain>
    </source>
</reference>
<evidence type="ECO:0000256" key="1">
    <source>
        <dbReference type="SAM" id="SignalP"/>
    </source>
</evidence>